<accession>A0A7W6I153</accession>
<dbReference type="Proteomes" id="UP000546007">
    <property type="component" value="Unassembled WGS sequence"/>
</dbReference>
<name>A0A7W6I153_9BACT</name>
<dbReference type="InterPro" id="IPR032183">
    <property type="entry name" value="PKD-like"/>
</dbReference>
<organism evidence="1 2">
    <name type="scientific">Butyricimonas faecihominis</name>
    <dbReference type="NCBI Taxonomy" id="1472416"/>
    <lineage>
        <taxon>Bacteria</taxon>
        <taxon>Pseudomonadati</taxon>
        <taxon>Bacteroidota</taxon>
        <taxon>Bacteroidia</taxon>
        <taxon>Bacteroidales</taxon>
        <taxon>Odoribacteraceae</taxon>
        <taxon>Butyricimonas</taxon>
    </lineage>
</organism>
<dbReference type="EMBL" id="JACIES010000019">
    <property type="protein sequence ID" value="MBB4028169.1"/>
    <property type="molecule type" value="Genomic_DNA"/>
</dbReference>
<dbReference type="AlphaFoldDB" id="A0A7W6I153"/>
<evidence type="ECO:0008006" key="3">
    <source>
        <dbReference type="Google" id="ProtNLM"/>
    </source>
</evidence>
<evidence type="ECO:0000313" key="2">
    <source>
        <dbReference type="Proteomes" id="UP000546007"/>
    </source>
</evidence>
<evidence type="ECO:0000313" key="1">
    <source>
        <dbReference type="EMBL" id="MBB4028169.1"/>
    </source>
</evidence>
<dbReference type="PROSITE" id="PS51257">
    <property type="entry name" value="PROKAR_LIPOPROTEIN"/>
    <property type="match status" value="1"/>
</dbReference>
<comment type="caution">
    <text evidence="1">The sequence shown here is derived from an EMBL/GenBank/DDBJ whole genome shotgun (WGS) entry which is preliminary data.</text>
</comment>
<keyword evidence="2" id="KW-1185">Reference proteome</keyword>
<dbReference type="Pfam" id="PF16407">
    <property type="entry name" value="PKD_2"/>
    <property type="match status" value="1"/>
</dbReference>
<proteinExistence type="predicted"/>
<dbReference type="RefSeq" id="WP_124318012.1">
    <property type="nucleotide sequence ID" value="NZ_AP028155.1"/>
</dbReference>
<dbReference type="OrthoDB" id="618659at2"/>
<reference evidence="1 2" key="1">
    <citation type="submission" date="2020-08" db="EMBL/GenBank/DDBJ databases">
        <title>Genomic Encyclopedia of Type Strains, Phase IV (KMG-IV): sequencing the most valuable type-strain genomes for metagenomic binning, comparative biology and taxonomic classification.</title>
        <authorList>
            <person name="Goeker M."/>
        </authorList>
    </citation>
    <scope>NUCLEOTIDE SEQUENCE [LARGE SCALE GENOMIC DNA]</scope>
    <source>
        <strain evidence="1 2">DSM 105721</strain>
    </source>
</reference>
<gene>
    <name evidence="1" type="ORF">GGR14_003997</name>
</gene>
<dbReference type="GeneID" id="93099702"/>
<sequence length="536" mass="59855">MRINPIILFLFVFSFCSCFDDKGNYDYHEVAEITIENIPEVVEVLGNSDHIVVNPKVVSSLEGEIGKENANFEFSYKIEKKLGGVLVSGQHWVDLNPSGSLDLDTLAAFAADTYIAWFSVTDKRSGVQTSKTFDIKVSSPTYEGWMVLCDEGEEERVRMDMISVISAERVIPAYDLLTSLGLPELKHAKGIGFYPNRYANPADLIYVMSAEGTYMLDRETFKTDESLEIGNVDFIIPPVNEYVVYYTAVNGTSIAGALANLCVTDAGNAYAQVRDYSGPAFEYPINTSERGKTPEYKVAPYVGVSMARPGNGRAALLYDTDNKRFVGWKYGYVADAMQILTPVADTEDGLFSFKTGMELVYMESTRYSGGLVYSILQDAEGKRCIYGINMSNNGFVQEAKYENLNAPDFDKATIFAFHSLFPYMFYAVGNKVYLHNLGTNTTYPMNTIALGENETVTMLKFNLYRQCSLNDLNNQSDEFMARQYELMVGSYNTAAPDNNGGKLGFYPVDGVNNSVTKRAEYSGFAKIKDVVYRERR</sequence>
<protein>
    <recommendedName>
        <fullName evidence="3">PKD-like family protein</fullName>
    </recommendedName>
</protein>